<organism evidence="11 12">
    <name type="scientific">Mucisphaera calidilacus</name>
    <dbReference type="NCBI Taxonomy" id="2527982"/>
    <lineage>
        <taxon>Bacteria</taxon>
        <taxon>Pseudomonadati</taxon>
        <taxon>Planctomycetota</taxon>
        <taxon>Phycisphaerae</taxon>
        <taxon>Phycisphaerales</taxon>
        <taxon>Phycisphaeraceae</taxon>
        <taxon>Mucisphaera</taxon>
    </lineage>
</organism>
<dbReference type="InterPro" id="IPR042110">
    <property type="entry name" value="Adenylosuccinate_synth_dom2"/>
</dbReference>
<proteinExistence type="inferred from homology"/>
<dbReference type="NCBIfam" id="TIGR00184">
    <property type="entry name" value="purA"/>
    <property type="match status" value="1"/>
</dbReference>
<feature type="binding site" evidence="8">
    <location>
        <position position="335"/>
    </location>
    <ligand>
        <name>GTP</name>
        <dbReference type="ChEBI" id="CHEBI:37565"/>
    </ligand>
</feature>
<dbReference type="GO" id="GO:0044208">
    <property type="term" value="P:'de novo' AMP biosynthetic process"/>
    <property type="evidence" value="ECO:0007669"/>
    <property type="project" value="UniProtKB-UniRule"/>
</dbReference>
<dbReference type="FunFam" id="1.10.300.10:FF:000001">
    <property type="entry name" value="Adenylosuccinate synthetase"/>
    <property type="match status" value="1"/>
</dbReference>
<dbReference type="Gene3D" id="3.90.170.10">
    <property type="entry name" value="Adenylosuccinate Synthetase, subunit A, domain 3"/>
    <property type="match status" value="1"/>
</dbReference>
<dbReference type="GO" id="GO:0005525">
    <property type="term" value="F:GTP binding"/>
    <property type="evidence" value="ECO:0007669"/>
    <property type="project" value="UniProtKB-UniRule"/>
</dbReference>
<evidence type="ECO:0000256" key="4">
    <source>
        <dbReference type="ARBA" id="ARBA00022741"/>
    </source>
</evidence>
<evidence type="ECO:0000256" key="2">
    <source>
        <dbReference type="ARBA" id="ARBA00022598"/>
    </source>
</evidence>
<dbReference type="EMBL" id="CP036280">
    <property type="protein sequence ID" value="QDU71157.1"/>
    <property type="molecule type" value="Genomic_DNA"/>
</dbReference>
<dbReference type="RefSeq" id="WP_145445290.1">
    <property type="nucleotide sequence ID" value="NZ_CP036280.1"/>
</dbReference>
<dbReference type="PANTHER" id="PTHR11846">
    <property type="entry name" value="ADENYLOSUCCINATE SYNTHETASE"/>
    <property type="match status" value="1"/>
</dbReference>
<feature type="binding site" evidence="8">
    <location>
        <position position="59"/>
    </location>
    <ligand>
        <name>Mg(2+)</name>
        <dbReference type="ChEBI" id="CHEBI:18420"/>
    </ligand>
</feature>
<evidence type="ECO:0000313" key="12">
    <source>
        <dbReference type="Proteomes" id="UP000320386"/>
    </source>
</evidence>
<keyword evidence="2 8" id="KW-0436">Ligase</keyword>
<evidence type="ECO:0000256" key="6">
    <source>
        <dbReference type="ARBA" id="ARBA00022842"/>
    </source>
</evidence>
<dbReference type="Proteomes" id="UP000320386">
    <property type="component" value="Chromosome"/>
</dbReference>
<feature type="active site" description="Proton donor" evidence="8">
    <location>
        <position position="60"/>
    </location>
</feature>
<dbReference type="HAMAP" id="MF_00011">
    <property type="entry name" value="Adenylosucc_synth"/>
    <property type="match status" value="1"/>
</dbReference>
<dbReference type="InterPro" id="IPR018220">
    <property type="entry name" value="Adenylosuccin_syn_GTP-bd"/>
</dbReference>
<feature type="binding site" evidence="8">
    <location>
        <position position="167"/>
    </location>
    <ligand>
        <name>IMP</name>
        <dbReference type="ChEBI" id="CHEBI:58053"/>
        <note>ligand shared between dimeric partners</note>
    </ligand>
</feature>
<dbReference type="SUPFAM" id="SSF52540">
    <property type="entry name" value="P-loop containing nucleoside triphosphate hydrolases"/>
    <property type="match status" value="1"/>
</dbReference>
<feature type="binding site" evidence="8">
    <location>
        <begin position="361"/>
        <end position="363"/>
    </location>
    <ligand>
        <name>GTP</name>
        <dbReference type="ChEBI" id="CHEBI:37565"/>
    </ligand>
</feature>
<evidence type="ECO:0000256" key="10">
    <source>
        <dbReference type="RuleBase" id="RU000520"/>
    </source>
</evidence>
<evidence type="ECO:0000256" key="8">
    <source>
        <dbReference type="HAMAP-Rule" id="MF_00011"/>
    </source>
</evidence>
<feature type="binding site" description="in other chain" evidence="8">
    <location>
        <position position="254"/>
    </location>
    <ligand>
        <name>IMP</name>
        <dbReference type="ChEBI" id="CHEBI:58053"/>
        <note>ligand shared between dimeric partners</note>
    </ligand>
</feature>
<name>A0A518BW15_9BACT</name>
<comment type="similarity">
    <text evidence="8 10">Belongs to the adenylosuccinate synthetase family.</text>
</comment>
<dbReference type="EC" id="6.3.4.4" evidence="8 10"/>
<keyword evidence="6 8" id="KW-0460">Magnesium</keyword>
<evidence type="ECO:0000256" key="3">
    <source>
        <dbReference type="ARBA" id="ARBA00022723"/>
    </source>
</evidence>
<dbReference type="Gene3D" id="3.40.440.10">
    <property type="entry name" value="Adenylosuccinate Synthetase, subunit A, domain 1"/>
    <property type="match status" value="1"/>
</dbReference>
<dbReference type="GO" id="GO:0046040">
    <property type="term" value="P:IMP metabolic process"/>
    <property type="evidence" value="ECO:0007669"/>
    <property type="project" value="TreeGrafter"/>
</dbReference>
<protein>
    <recommendedName>
        <fullName evidence="8 10">Adenylosuccinate synthetase</fullName>
        <shortName evidence="8">AMPSase</shortName>
        <shortName evidence="8">AdSS</shortName>
        <ecNumber evidence="8 10">6.3.4.4</ecNumber>
    </recommendedName>
    <alternativeName>
        <fullName evidence="8">IMP--aspartate ligase</fullName>
    </alternativeName>
</protein>
<feature type="binding site" description="in other chain" evidence="8">
    <location>
        <position position="153"/>
    </location>
    <ligand>
        <name>IMP</name>
        <dbReference type="ChEBI" id="CHEBI:58053"/>
        <note>ligand shared between dimeric partners</note>
    </ligand>
</feature>
<dbReference type="KEGG" id="mcad:Pan265_10060"/>
<dbReference type="NCBIfam" id="NF002223">
    <property type="entry name" value="PRK01117.1"/>
    <property type="match status" value="1"/>
</dbReference>
<reference evidence="11 12" key="1">
    <citation type="submission" date="2019-02" db="EMBL/GenBank/DDBJ databases">
        <title>Deep-cultivation of Planctomycetes and their phenomic and genomic characterization uncovers novel biology.</title>
        <authorList>
            <person name="Wiegand S."/>
            <person name="Jogler M."/>
            <person name="Boedeker C."/>
            <person name="Pinto D."/>
            <person name="Vollmers J."/>
            <person name="Rivas-Marin E."/>
            <person name="Kohn T."/>
            <person name="Peeters S.H."/>
            <person name="Heuer A."/>
            <person name="Rast P."/>
            <person name="Oberbeckmann S."/>
            <person name="Bunk B."/>
            <person name="Jeske O."/>
            <person name="Meyerdierks A."/>
            <person name="Storesund J.E."/>
            <person name="Kallscheuer N."/>
            <person name="Luecker S."/>
            <person name="Lage O.M."/>
            <person name="Pohl T."/>
            <person name="Merkel B.J."/>
            <person name="Hornburger P."/>
            <person name="Mueller R.-W."/>
            <person name="Bruemmer F."/>
            <person name="Labrenz M."/>
            <person name="Spormann A.M."/>
            <person name="Op den Camp H."/>
            <person name="Overmann J."/>
            <person name="Amann R."/>
            <person name="Jetten M.S.M."/>
            <person name="Mascher T."/>
            <person name="Medema M.H."/>
            <person name="Devos D.P."/>
            <person name="Kaster A.-K."/>
            <person name="Ovreas L."/>
            <person name="Rohde M."/>
            <person name="Galperin M.Y."/>
            <person name="Jogler C."/>
        </authorList>
    </citation>
    <scope>NUCLEOTIDE SEQUENCE [LARGE SCALE GENOMIC DNA]</scope>
    <source>
        <strain evidence="11 12">Pan265</strain>
    </source>
</reference>
<dbReference type="Pfam" id="PF00709">
    <property type="entry name" value="Adenylsucc_synt"/>
    <property type="match status" value="1"/>
</dbReference>
<keyword evidence="3 8" id="KW-0479">Metal-binding</keyword>
<feature type="binding site" evidence="8">
    <location>
        <begin position="443"/>
        <end position="445"/>
    </location>
    <ligand>
        <name>GTP</name>
        <dbReference type="ChEBI" id="CHEBI:37565"/>
    </ligand>
</feature>
<dbReference type="SMART" id="SM00788">
    <property type="entry name" value="Adenylsucc_synt"/>
    <property type="match status" value="1"/>
</dbReference>
<comment type="subunit">
    <text evidence="1 8">Homodimer.</text>
</comment>
<keyword evidence="5 8" id="KW-0658">Purine biosynthesis</keyword>
<dbReference type="GO" id="GO:0004019">
    <property type="term" value="F:adenylosuccinate synthase activity"/>
    <property type="evidence" value="ECO:0007669"/>
    <property type="project" value="UniProtKB-UniRule"/>
</dbReference>
<comment type="pathway">
    <text evidence="8 10">Purine metabolism; AMP biosynthesis via de novo pathway; AMP from IMP: step 1/2.</text>
</comment>
<keyword evidence="4 8" id="KW-0547">Nucleotide-binding</keyword>
<feature type="binding site" evidence="8">
    <location>
        <position position="32"/>
    </location>
    <ligand>
        <name>Mg(2+)</name>
        <dbReference type="ChEBI" id="CHEBI:18420"/>
    </ligand>
</feature>
<dbReference type="InterPro" id="IPR042111">
    <property type="entry name" value="Adenylosuccinate_synth_dom3"/>
</dbReference>
<dbReference type="InterPro" id="IPR027417">
    <property type="entry name" value="P-loop_NTPase"/>
</dbReference>
<comment type="subcellular location">
    <subcellularLocation>
        <location evidence="8">Cytoplasm</location>
    </subcellularLocation>
</comment>
<feature type="binding site" evidence="8">
    <location>
        <begin position="31"/>
        <end position="37"/>
    </location>
    <ligand>
        <name>GTP</name>
        <dbReference type="ChEBI" id="CHEBI:37565"/>
    </ligand>
</feature>
<dbReference type="GO" id="GO:0005737">
    <property type="term" value="C:cytoplasm"/>
    <property type="evidence" value="ECO:0007669"/>
    <property type="project" value="UniProtKB-SubCell"/>
</dbReference>
<feature type="binding site" evidence="8">
    <location>
        <begin position="329"/>
        <end position="335"/>
    </location>
    <ligand>
        <name>substrate</name>
    </ligand>
</feature>
<evidence type="ECO:0000256" key="7">
    <source>
        <dbReference type="ARBA" id="ARBA00023134"/>
    </source>
</evidence>
<dbReference type="AlphaFoldDB" id="A0A518BW15"/>
<dbReference type="GO" id="GO:0000287">
    <property type="term" value="F:magnesium ion binding"/>
    <property type="evidence" value="ECO:0007669"/>
    <property type="project" value="UniProtKB-UniRule"/>
</dbReference>
<evidence type="ECO:0000256" key="1">
    <source>
        <dbReference type="ARBA" id="ARBA00011738"/>
    </source>
</evidence>
<dbReference type="PANTHER" id="PTHR11846:SF0">
    <property type="entry name" value="ADENYLOSUCCINATE SYNTHETASE"/>
    <property type="match status" value="1"/>
</dbReference>
<dbReference type="UniPathway" id="UPA00075">
    <property type="reaction ID" value="UER00335"/>
</dbReference>
<gene>
    <name evidence="8 11" type="primary">purA</name>
    <name evidence="11" type="ORF">Pan265_10060</name>
</gene>
<keyword evidence="12" id="KW-1185">Reference proteome</keyword>
<evidence type="ECO:0000313" key="11">
    <source>
        <dbReference type="EMBL" id="QDU71157.1"/>
    </source>
</evidence>
<comment type="catalytic activity">
    <reaction evidence="8 10">
        <text>IMP + L-aspartate + GTP = N(6)-(1,2-dicarboxyethyl)-AMP + GDP + phosphate + 2 H(+)</text>
        <dbReference type="Rhea" id="RHEA:15753"/>
        <dbReference type="ChEBI" id="CHEBI:15378"/>
        <dbReference type="ChEBI" id="CHEBI:29991"/>
        <dbReference type="ChEBI" id="CHEBI:37565"/>
        <dbReference type="ChEBI" id="CHEBI:43474"/>
        <dbReference type="ChEBI" id="CHEBI:57567"/>
        <dbReference type="ChEBI" id="CHEBI:58053"/>
        <dbReference type="ChEBI" id="CHEBI:58189"/>
        <dbReference type="EC" id="6.3.4.4"/>
    </reaction>
</comment>
<dbReference type="CDD" id="cd03108">
    <property type="entry name" value="AdSS"/>
    <property type="match status" value="1"/>
</dbReference>
<dbReference type="OrthoDB" id="9807553at2"/>
<dbReference type="InterPro" id="IPR001114">
    <property type="entry name" value="Adenylosuccinate_synthetase"/>
</dbReference>
<keyword evidence="7 8" id="KW-0342">GTP-binding</keyword>
<dbReference type="InterPro" id="IPR042109">
    <property type="entry name" value="Adenylosuccinate_synth_dom1"/>
</dbReference>
<feature type="binding site" description="in other chain" evidence="8">
    <location>
        <position position="333"/>
    </location>
    <ligand>
        <name>IMP</name>
        <dbReference type="ChEBI" id="CHEBI:58053"/>
        <note>ligand shared between dimeric partners</note>
    </ligand>
</feature>
<dbReference type="FunFam" id="3.90.170.10:FF:000001">
    <property type="entry name" value="Adenylosuccinate synthetase"/>
    <property type="match status" value="1"/>
</dbReference>
<sequence>MTIVSEDNAQTHEAGPGQALENCIVVGLQWGDEGKGKVVDMLAERYDAVVRYNGGANAGHSVVVGDKRYALHLIPSGILYADKLNVLGNGVVIDVDQLIKEIDGLIDQGIAVGTNLRISDRAHIVMPYHKAQDGLVERAIAKGSGEGAAIGTTGRGIGPCYADKATRSTAIRVCDLLNPDVLRQKLTQTLKIKNTVLRALAEHAGESFEDFDTEELFARAVKHGKRLAPHVSDTSELLNDAITSGKHLLFEGANATLLDIDHGTYPYVTSSNCSSPGAHTGTGVPGHRVSKVVGIVKAYQTRVGGGPMPTELHDAQGDRIREQGREYGTTTGRPRRCGWLDLVALRYTTRVSGATDIALMLLDVLSGLGDLKLCTAYEIDGETTGRFPADVTKLEAARPVFETLPGFDEDLTGCRAVEDLPEAAQAYVHRIEEVVGVPVSIISVGPARDQTIWREPA</sequence>
<comment type="function">
    <text evidence="8">Plays an important role in the de novo pathway of purine nucleotide biosynthesis. Catalyzes the first committed step in the biosynthesis of AMP from IMP.</text>
</comment>
<evidence type="ECO:0000256" key="5">
    <source>
        <dbReference type="ARBA" id="ARBA00022755"/>
    </source>
</evidence>
<feature type="active site" evidence="9">
    <location>
        <position position="164"/>
    </location>
</feature>
<comment type="cofactor">
    <cofactor evidence="8">
        <name>Mg(2+)</name>
        <dbReference type="ChEBI" id="CHEBI:18420"/>
    </cofactor>
    <text evidence="8">Binds 1 Mg(2+) ion per subunit.</text>
</comment>
<feature type="binding site" description="in other chain" evidence="8">
    <location>
        <position position="269"/>
    </location>
    <ligand>
        <name>IMP</name>
        <dbReference type="ChEBI" id="CHEBI:58053"/>
        <note>ligand shared between dimeric partners</note>
    </ligand>
</feature>
<dbReference type="InterPro" id="IPR033128">
    <property type="entry name" value="Adenylosuccin_syn_Lys_AS"/>
</dbReference>
<dbReference type="PROSITE" id="PS01266">
    <property type="entry name" value="ADENYLOSUCCIN_SYN_1"/>
    <property type="match status" value="1"/>
</dbReference>
<feature type="binding site" description="in other chain" evidence="8">
    <location>
        <begin position="32"/>
        <end position="35"/>
    </location>
    <ligand>
        <name>IMP</name>
        <dbReference type="ChEBI" id="CHEBI:58053"/>
        <note>ligand shared between dimeric partners</note>
    </ligand>
</feature>
<feature type="binding site" description="in other chain" evidence="8">
    <location>
        <begin position="57"/>
        <end position="60"/>
    </location>
    <ligand>
        <name>IMP</name>
        <dbReference type="ChEBI" id="CHEBI:58053"/>
        <note>ligand shared between dimeric partners</note>
    </ligand>
</feature>
<dbReference type="Gene3D" id="1.10.300.10">
    <property type="entry name" value="Adenylosuccinate Synthetase, subunit A, domain 2"/>
    <property type="match status" value="1"/>
</dbReference>
<evidence type="ECO:0000256" key="9">
    <source>
        <dbReference type="PROSITE-ProRule" id="PRU10134"/>
    </source>
</evidence>
<feature type="binding site" evidence="8">
    <location>
        <begin position="59"/>
        <end position="61"/>
    </location>
    <ligand>
        <name>GTP</name>
        <dbReference type="ChEBI" id="CHEBI:37565"/>
    </ligand>
</feature>
<feature type="active site" description="Proton acceptor" evidence="8">
    <location>
        <position position="32"/>
    </location>
</feature>
<accession>A0A518BW15</accession>
<dbReference type="PROSITE" id="PS00513">
    <property type="entry name" value="ADENYLOSUCCIN_SYN_2"/>
    <property type="match status" value="1"/>
</dbReference>
<keyword evidence="8" id="KW-0963">Cytoplasm</keyword>